<dbReference type="Pfam" id="PF14595">
    <property type="entry name" value="Thioredoxin_9"/>
    <property type="match status" value="1"/>
</dbReference>
<sequence>MQARQPGESVVETETELIRQALEKSLDYPRYRELVASQARSGRTSGPVQSESLIHYTLLNHQRMNRWEKKIELPSPLREELRSLSEPITWLVLTESWCGDAAPVLPVMAAFSRAGKNLELRIAFRDENLPLMDRFLTGGSRAIPKLLEVRPGDYSVRASWGPRPAEPMRMADAHKARYGTLSPEFRESLQRWYNQDRGRAIIGELASLLGLE</sequence>
<evidence type="ECO:0000313" key="2">
    <source>
        <dbReference type="Proteomes" id="UP001206312"/>
    </source>
</evidence>
<accession>A0ABT1AY46</accession>
<dbReference type="Gene3D" id="3.40.30.10">
    <property type="entry name" value="Glutaredoxin"/>
    <property type="match status" value="1"/>
</dbReference>
<dbReference type="RefSeq" id="WP_252740921.1">
    <property type="nucleotide sequence ID" value="NZ_JAMXIB010000004.1"/>
</dbReference>
<protein>
    <submittedName>
        <fullName evidence="1">Thioredoxin family protein</fullName>
    </submittedName>
</protein>
<gene>
    <name evidence="1" type="ORF">NG653_06735</name>
</gene>
<name>A0ABT1AY46_9FLAO</name>
<evidence type="ECO:0000313" key="1">
    <source>
        <dbReference type="EMBL" id="MCO5724545.1"/>
    </source>
</evidence>
<reference evidence="1 2" key="1">
    <citation type="submission" date="2022-06" db="EMBL/GenBank/DDBJ databases">
        <authorList>
            <person name="Xuan X."/>
        </authorList>
    </citation>
    <scope>NUCLEOTIDE SEQUENCE [LARGE SCALE GENOMIC DNA]</scope>
    <source>
        <strain evidence="1 2">2V75</strain>
    </source>
</reference>
<keyword evidence="2" id="KW-1185">Reference proteome</keyword>
<dbReference type="EMBL" id="JAMXIB010000004">
    <property type="protein sequence ID" value="MCO5724545.1"/>
    <property type="molecule type" value="Genomic_DNA"/>
</dbReference>
<organism evidence="1 2">
    <name type="scientific">Robiginitalea marina</name>
    <dbReference type="NCBI Taxonomy" id="2954105"/>
    <lineage>
        <taxon>Bacteria</taxon>
        <taxon>Pseudomonadati</taxon>
        <taxon>Bacteroidota</taxon>
        <taxon>Flavobacteriia</taxon>
        <taxon>Flavobacteriales</taxon>
        <taxon>Flavobacteriaceae</taxon>
        <taxon>Robiginitalea</taxon>
    </lineage>
</organism>
<dbReference type="Proteomes" id="UP001206312">
    <property type="component" value="Unassembled WGS sequence"/>
</dbReference>
<proteinExistence type="predicted"/>
<comment type="caution">
    <text evidence="1">The sequence shown here is derived from an EMBL/GenBank/DDBJ whole genome shotgun (WGS) entry which is preliminary data.</text>
</comment>